<dbReference type="InterPro" id="IPR029684">
    <property type="entry name" value="Schlafen"/>
</dbReference>
<feature type="domain" description="Schlafen group 3-like DNA/RNA helicase" evidence="5">
    <location>
        <begin position="483"/>
        <end position="570"/>
    </location>
</feature>
<accession>A0AAV6FNY2</accession>
<keyword evidence="8" id="KW-1185">Reference proteome</keyword>
<evidence type="ECO:0000259" key="4">
    <source>
        <dbReference type="Pfam" id="PF04326"/>
    </source>
</evidence>
<feature type="domain" description="Schlafen GTPase-like" evidence="6">
    <location>
        <begin position="316"/>
        <end position="431"/>
    </location>
</feature>
<protein>
    <submittedName>
        <fullName evidence="7">Uncharacterized protein</fullName>
    </submittedName>
</protein>
<evidence type="ECO:0000313" key="8">
    <source>
        <dbReference type="Proteomes" id="UP000823561"/>
    </source>
</evidence>
<evidence type="ECO:0000259" key="5">
    <source>
        <dbReference type="Pfam" id="PF09848"/>
    </source>
</evidence>
<dbReference type="EMBL" id="JADWDJ010000021">
    <property type="protein sequence ID" value="KAG5263476.1"/>
    <property type="molecule type" value="Genomic_DNA"/>
</dbReference>
<dbReference type="Pfam" id="PF21026">
    <property type="entry name" value="SLFN_GTPase-like"/>
    <property type="match status" value="1"/>
</dbReference>
<keyword evidence="2" id="KW-0547">Nucleotide-binding</keyword>
<evidence type="ECO:0000259" key="6">
    <source>
        <dbReference type="Pfam" id="PF21026"/>
    </source>
</evidence>
<organism evidence="7 8">
    <name type="scientific">Alosa alosa</name>
    <name type="common">allis shad</name>
    <dbReference type="NCBI Taxonomy" id="278164"/>
    <lineage>
        <taxon>Eukaryota</taxon>
        <taxon>Metazoa</taxon>
        <taxon>Chordata</taxon>
        <taxon>Craniata</taxon>
        <taxon>Vertebrata</taxon>
        <taxon>Euteleostomi</taxon>
        <taxon>Actinopterygii</taxon>
        <taxon>Neopterygii</taxon>
        <taxon>Teleostei</taxon>
        <taxon>Clupei</taxon>
        <taxon>Clupeiformes</taxon>
        <taxon>Clupeoidei</taxon>
        <taxon>Clupeidae</taxon>
        <taxon>Alosa</taxon>
    </lineage>
</organism>
<evidence type="ECO:0000256" key="1">
    <source>
        <dbReference type="ARBA" id="ARBA00010114"/>
    </source>
</evidence>
<dbReference type="Pfam" id="PF09848">
    <property type="entry name" value="SLFN-g3_helicase"/>
    <property type="match status" value="1"/>
</dbReference>
<dbReference type="InterPro" id="IPR007421">
    <property type="entry name" value="Schlafen_AlbA_2_dom"/>
</dbReference>
<dbReference type="Proteomes" id="UP000823561">
    <property type="component" value="Chromosome 21"/>
</dbReference>
<proteinExistence type="inferred from homology"/>
<dbReference type="PANTHER" id="PTHR12155:SF30">
    <property type="entry name" value="PROTEIN SLFN14"/>
    <property type="match status" value="1"/>
</dbReference>
<dbReference type="InterPro" id="IPR048729">
    <property type="entry name" value="SLFN_GTPase-like"/>
</dbReference>
<dbReference type="InterPro" id="IPR027417">
    <property type="entry name" value="P-loop_NTPase"/>
</dbReference>
<evidence type="ECO:0000256" key="2">
    <source>
        <dbReference type="ARBA" id="ARBA00022741"/>
    </source>
</evidence>
<feature type="domain" description="Schlafen AlbA-2" evidence="4">
    <location>
        <begin position="110"/>
        <end position="215"/>
    </location>
</feature>
<evidence type="ECO:0000256" key="3">
    <source>
        <dbReference type="ARBA" id="ARBA00022840"/>
    </source>
</evidence>
<dbReference type="AlphaFoldDB" id="A0AAV6FNY2"/>
<dbReference type="GO" id="GO:0005524">
    <property type="term" value="F:ATP binding"/>
    <property type="evidence" value="ECO:0007669"/>
    <property type="project" value="UniProtKB-KW"/>
</dbReference>
<dbReference type="SUPFAM" id="SSF52540">
    <property type="entry name" value="P-loop containing nucleoside triphosphate hydrolases"/>
    <property type="match status" value="1"/>
</dbReference>
<dbReference type="Pfam" id="PF04326">
    <property type="entry name" value="SLFN_AlbA_2"/>
    <property type="match status" value="1"/>
</dbReference>
<keyword evidence="3" id="KW-0067">ATP-binding</keyword>
<dbReference type="InterPro" id="IPR038461">
    <property type="entry name" value="Schlafen_AlbA_2_dom_sf"/>
</dbReference>
<dbReference type="Gene3D" id="3.30.950.30">
    <property type="entry name" value="Schlafen, AAA domain"/>
    <property type="match status" value="1"/>
</dbReference>
<comment type="caution">
    <text evidence="7">The sequence shown here is derived from an EMBL/GenBank/DDBJ whole genome shotgun (WGS) entry which is preliminary data.</text>
</comment>
<reference evidence="7" key="1">
    <citation type="submission" date="2020-10" db="EMBL/GenBank/DDBJ databases">
        <title>Chromosome-scale genome assembly of the Allis shad, Alosa alosa.</title>
        <authorList>
            <person name="Margot Z."/>
            <person name="Christophe K."/>
            <person name="Cabau C."/>
            <person name="Louis A."/>
            <person name="Berthelot C."/>
            <person name="Parey E."/>
            <person name="Roest Crollius H."/>
            <person name="Montfort J."/>
            <person name="Robinson-Rechavi M."/>
            <person name="Bucao C."/>
            <person name="Bouchez O."/>
            <person name="Gislard M."/>
            <person name="Lluch J."/>
            <person name="Milhes M."/>
            <person name="Lampietro C."/>
            <person name="Lopez Roques C."/>
            <person name="Donnadieu C."/>
            <person name="Braasch I."/>
            <person name="Desvignes T."/>
            <person name="Postlethwait J."/>
            <person name="Bobe J."/>
            <person name="Guiguen Y."/>
        </authorList>
    </citation>
    <scope>NUCLEOTIDE SEQUENCE</scope>
    <source>
        <strain evidence="7">M-15738</strain>
        <tissue evidence="7">Blood</tissue>
    </source>
</reference>
<comment type="similarity">
    <text evidence="1">Belongs to the Schlafen family. Subgroup III subfamily.</text>
</comment>
<sequence length="761" mass="86197">MIECIPQGDKVHIYVTSGHPGYHKSRLWSINTGLWERAGSNDERVSPKDMFEFLRKRKDRAERNQNQYEVYPPAKRHAVPLPGNDVIRQQAEKFYMMDWVEKKRCLEFGESVHVELKLFSSSDNLSKRLKEVVPKNISAFGNTDGGFMFIGIHDKSQEVIGCGRGLNAEALQSMVEDVCRKSEAIHTSDCKKKNTSWSPECRLIKVITPKSSEADAYVVAIKIPVFCCAVFEKDPNSWHIEGGTVCRLRAPVWMKKMQLSDPDEDLCERFQNVLSLRDAPPQCKPVYSIESLTHVQEKLFPVPENNIEVVPDAFKNKALTDAILNANSAKSPGICICSQSWAVDIDLSKNNDVICEALIISTGSYPTLCCVVETDGPDLWKYATNTAFHLKQKLVNVGGYTGKLCVIPQLVYSQNWTVLNHPSLYPNSYRLNQEKDVKALLRSLVIVVTNFTSLLSDEIGCEFLNLLTEEQFKILQTYGGIKNLFIHGVPGSGKTLIAMALIRRIKNFFCCEEKNILYLCENVGLRDFMRKQNLCQCETRVKFLAECTDFSAVKHIIVDEAQNFRVENGESNWYEKALNLRGADGMFWVFLDYHQKCHNFPDGLPPLSDQNMVVLHKVVRNSAKVLEAMQCLMHKIIEGPQSEVTQHLAAIDKQMELSHSFQGSCIIRKAAPGKEVDLVLQILQHLHSQGHTAGHVAVLFSTQEQLAAEEFKLKTKFPILFSSVQEINPNKMVLDTVRRFTEQGSGCMLLSLHKEMLWLCR</sequence>
<dbReference type="InterPro" id="IPR018647">
    <property type="entry name" value="SLFN_3-like_DNA/RNA_helicase"/>
</dbReference>
<dbReference type="PANTHER" id="PTHR12155">
    <property type="entry name" value="SCHLAFEN"/>
    <property type="match status" value="1"/>
</dbReference>
<dbReference type="Gene3D" id="3.40.50.300">
    <property type="entry name" value="P-loop containing nucleotide triphosphate hydrolases"/>
    <property type="match status" value="1"/>
</dbReference>
<name>A0AAV6FNY2_9TELE</name>
<evidence type="ECO:0000313" key="7">
    <source>
        <dbReference type="EMBL" id="KAG5263476.1"/>
    </source>
</evidence>
<gene>
    <name evidence="7" type="ORF">AALO_G00265260</name>
</gene>